<dbReference type="Proteomes" id="UP000259762">
    <property type="component" value="Chromosome"/>
</dbReference>
<dbReference type="SUPFAM" id="SSF52954">
    <property type="entry name" value="Class II aaRS ABD-related"/>
    <property type="match status" value="1"/>
</dbReference>
<evidence type="ECO:0000256" key="10">
    <source>
        <dbReference type="HAMAP-Rule" id="MF_00127"/>
    </source>
</evidence>
<dbReference type="SUPFAM" id="SSF55681">
    <property type="entry name" value="Class II aaRS and biotin synthetases"/>
    <property type="match status" value="1"/>
</dbReference>
<evidence type="ECO:0000256" key="6">
    <source>
        <dbReference type="ARBA" id="ARBA00022840"/>
    </source>
</evidence>
<evidence type="ECO:0000256" key="2">
    <source>
        <dbReference type="ARBA" id="ARBA00011738"/>
    </source>
</evidence>
<feature type="binding site" evidence="11">
    <location>
        <position position="130"/>
    </location>
    <ligand>
        <name>L-histidine</name>
        <dbReference type="ChEBI" id="CHEBI:57595"/>
    </ligand>
</feature>
<feature type="domain" description="Aminoacyl-transfer RNA synthetases class-II family profile" evidence="12">
    <location>
        <begin position="35"/>
        <end position="328"/>
    </location>
</feature>
<name>A0A2Z2L7C3_9RICK</name>
<comment type="subcellular location">
    <subcellularLocation>
        <location evidence="10">Cytoplasm</location>
    </subcellularLocation>
</comment>
<protein>
    <recommendedName>
        <fullName evidence="10">Histidine--tRNA ligase</fullName>
        <ecNumber evidence="10">6.1.1.21</ecNumber>
    </recommendedName>
    <alternativeName>
        <fullName evidence="10">Histidyl-tRNA synthetase</fullName>
        <shortName evidence="10">HisRS</shortName>
    </alternativeName>
</protein>
<sequence length="430" mass="47590">MSVGKLQPVRGTRDLLPEECYKFWYIRDIAHDVGERYGFVPVETPIFEFQDVFLKTLGDSSDIIGKEMYSFPDRGGDMLVLRPELTAAVARMLICERFALPARLFSFGPVFRYERPQKCRQRQFHQINYEHFGAGYTADAELMALAYDILGALGLRSSVCLEINSLGGQDSILKYRNGLLKYFEKHEHALSEDSRRRLQTNPLRILDSKDRGDAAILCGAPVIEDFYDDESKMMFDGVMRQLENLGIPYTVNPKLVRGLDYYCGVVFEFKTTHLGSQDAVIAGGRYDKLVASMGGGDVPAVGFAGGVERLASLVAYNHNTRFSVAFLPLGEEAVKYAIRFAHELRGRGIRVLCDGAVKKLKTSLKNADRSGADLALILGDEEIAKGEVLCRHMATGLQETVSMGKLGNYVSGMESSAQGSNRAALSSAGE</sequence>
<dbReference type="NCBIfam" id="TIGR00442">
    <property type="entry name" value="hisS"/>
    <property type="match status" value="1"/>
</dbReference>
<feature type="binding site" evidence="11">
    <location>
        <begin position="84"/>
        <end position="86"/>
    </location>
    <ligand>
        <name>L-histidine</name>
        <dbReference type="ChEBI" id="CHEBI:57595"/>
    </ligand>
</feature>
<dbReference type="InterPro" id="IPR045864">
    <property type="entry name" value="aa-tRNA-synth_II/BPL/LPL"/>
</dbReference>
<dbReference type="PANTHER" id="PTHR43707:SF1">
    <property type="entry name" value="HISTIDINE--TRNA LIGASE, MITOCHONDRIAL-RELATED"/>
    <property type="match status" value="1"/>
</dbReference>
<comment type="subunit">
    <text evidence="2 10">Homodimer.</text>
</comment>
<comment type="similarity">
    <text evidence="1 10">Belongs to the class-II aminoacyl-tRNA synthetase family.</text>
</comment>
<dbReference type="InterPro" id="IPR033656">
    <property type="entry name" value="HisRS_anticodon"/>
</dbReference>
<evidence type="ECO:0000256" key="1">
    <source>
        <dbReference type="ARBA" id="ARBA00008226"/>
    </source>
</evidence>
<dbReference type="Pfam" id="PF03129">
    <property type="entry name" value="HGTP_anticodon"/>
    <property type="match status" value="1"/>
</dbReference>
<gene>
    <name evidence="10 13" type="primary">hisS</name>
    <name evidence="13" type="ORF">AOV_00325</name>
</gene>
<organism evidence="13 14">
    <name type="scientific">Anaplasma ovis str. Haibei</name>
    <dbReference type="NCBI Taxonomy" id="1248439"/>
    <lineage>
        <taxon>Bacteria</taxon>
        <taxon>Pseudomonadati</taxon>
        <taxon>Pseudomonadota</taxon>
        <taxon>Alphaproteobacteria</taxon>
        <taxon>Rickettsiales</taxon>
        <taxon>Anaplasmataceae</taxon>
        <taxon>Anaplasma</taxon>
    </lineage>
</organism>
<dbReference type="PROSITE" id="PS50862">
    <property type="entry name" value="AA_TRNA_LIGASE_II"/>
    <property type="match status" value="1"/>
</dbReference>
<proteinExistence type="inferred from homology"/>
<reference evidence="14" key="1">
    <citation type="submission" date="2018-06" db="EMBL/GenBank/DDBJ databases">
        <title>The Anaplasma ovis genome reveals a high proportion of pseudogenes.</title>
        <authorList>
            <person name="Liu Z."/>
            <person name="Peasley A.M."/>
            <person name="Yang J."/>
            <person name="Li Y."/>
            <person name="Guan G."/>
            <person name="Luo J."/>
            <person name="Yin H."/>
            <person name="Brayton K.A."/>
        </authorList>
    </citation>
    <scope>NUCLEOTIDE SEQUENCE [LARGE SCALE GENOMIC DNA]</scope>
    <source>
        <strain evidence="14">Haibei</strain>
    </source>
</reference>
<keyword evidence="7 10" id="KW-0648">Protein biosynthesis</keyword>
<dbReference type="GO" id="GO:0005524">
    <property type="term" value="F:ATP binding"/>
    <property type="evidence" value="ECO:0007669"/>
    <property type="project" value="UniProtKB-UniRule"/>
</dbReference>
<dbReference type="AlphaFoldDB" id="A0A2Z2L7C3"/>
<evidence type="ECO:0000256" key="4">
    <source>
        <dbReference type="ARBA" id="ARBA00022598"/>
    </source>
</evidence>
<dbReference type="InterPro" id="IPR036621">
    <property type="entry name" value="Anticodon-bd_dom_sf"/>
</dbReference>
<dbReference type="EMBL" id="CP015994">
    <property type="protein sequence ID" value="ASI47410.1"/>
    <property type="molecule type" value="Genomic_DNA"/>
</dbReference>
<feature type="binding site" evidence="11">
    <location>
        <position position="257"/>
    </location>
    <ligand>
        <name>L-histidine</name>
        <dbReference type="ChEBI" id="CHEBI:57595"/>
    </ligand>
</feature>
<dbReference type="Gene3D" id="3.40.50.800">
    <property type="entry name" value="Anticodon-binding domain"/>
    <property type="match status" value="1"/>
</dbReference>
<evidence type="ECO:0000256" key="3">
    <source>
        <dbReference type="ARBA" id="ARBA00022490"/>
    </source>
</evidence>
<dbReference type="Pfam" id="PF13393">
    <property type="entry name" value="tRNA-synt_His"/>
    <property type="match status" value="1"/>
</dbReference>
<accession>A0A2Z2L7C3</accession>
<comment type="catalytic activity">
    <reaction evidence="9 10">
        <text>tRNA(His) + L-histidine + ATP = L-histidyl-tRNA(His) + AMP + diphosphate + H(+)</text>
        <dbReference type="Rhea" id="RHEA:17313"/>
        <dbReference type="Rhea" id="RHEA-COMP:9665"/>
        <dbReference type="Rhea" id="RHEA-COMP:9689"/>
        <dbReference type="ChEBI" id="CHEBI:15378"/>
        <dbReference type="ChEBI" id="CHEBI:30616"/>
        <dbReference type="ChEBI" id="CHEBI:33019"/>
        <dbReference type="ChEBI" id="CHEBI:57595"/>
        <dbReference type="ChEBI" id="CHEBI:78442"/>
        <dbReference type="ChEBI" id="CHEBI:78527"/>
        <dbReference type="ChEBI" id="CHEBI:456215"/>
        <dbReference type="EC" id="6.1.1.21"/>
    </reaction>
</comment>
<dbReference type="CDD" id="cd00773">
    <property type="entry name" value="HisRS-like_core"/>
    <property type="match status" value="1"/>
</dbReference>
<dbReference type="InterPro" id="IPR004154">
    <property type="entry name" value="Anticodon-bd"/>
</dbReference>
<feature type="binding site" evidence="11">
    <location>
        <begin position="261"/>
        <end position="262"/>
    </location>
    <ligand>
        <name>L-histidine</name>
        <dbReference type="ChEBI" id="CHEBI:57595"/>
    </ligand>
</feature>
<feature type="binding site" evidence="11">
    <location>
        <position position="126"/>
    </location>
    <ligand>
        <name>L-histidine</name>
        <dbReference type="ChEBI" id="CHEBI:57595"/>
    </ligand>
</feature>
<dbReference type="OrthoDB" id="9800814at2"/>
<dbReference type="InterPro" id="IPR006195">
    <property type="entry name" value="aa-tRNA-synth_II"/>
</dbReference>
<dbReference type="RefSeq" id="WP_075138672.1">
    <property type="nucleotide sequence ID" value="NZ_CP015994.1"/>
</dbReference>
<dbReference type="KEGG" id="aoh:AOV_00325"/>
<dbReference type="EC" id="6.1.1.21" evidence="10"/>
<dbReference type="InterPro" id="IPR004516">
    <property type="entry name" value="HisRS/HisZ"/>
</dbReference>
<dbReference type="InterPro" id="IPR041715">
    <property type="entry name" value="HisRS-like_core"/>
</dbReference>
<dbReference type="Gene3D" id="3.30.930.10">
    <property type="entry name" value="Bira Bifunctional Protein, Domain 2"/>
    <property type="match status" value="1"/>
</dbReference>
<dbReference type="CDD" id="cd00859">
    <property type="entry name" value="HisRS_anticodon"/>
    <property type="match status" value="1"/>
</dbReference>
<keyword evidence="14" id="KW-1185">Reference proteome</keyword>
<feature type="binding site" evidence="11">
    <location>
        <position position="112"/>
    </location>
    <ligand>
        <name>L-histidine</name>
        <dbReference type="ChEBI" id="CHEBI:57595"/>
    </ligand>
</feature>
<dbReference type="InterPro" id="IPR015807">
    <property type="entry name" value="His-tRNA-ligase"/>
</dbReference>
<evidence type="ECO:0000256" key="11">
    <source>
        <dbReference type="PIRSR" id="PIRSR001549-1"/>
    </source>
</evidence>
<keyword evidence="3 10" id="KW-0963">Cytoplasm</keyword>
<keyword evidence="8 10" id="KW-0030">Aminoacyl-tRNA synthetase</keyword>
<evidence type="ECO:0000313" key="14">
    <source>
        <dbReference type="Proteomes" id="UP000259762"/>
    </source>
</evidence>
<reference evidence="13 14" key="2">
    <citation type="journal article" date="2019" name="BMC Genomics">
        <title>The Anaplasma ovis genome reveals a high proportion of pseudogenes.</title>
        <authorList>
            <person name="Liu Z."/>
            <person name="Peasley A.M."/>
            <person name="Yang J."/>
            <person name="Li Y."/>
            <person name="Guan G."/>
            <person name="Luo J."/>
            <person name="Yin H."/>
            <person name="Brayton K.A."/>
        </authorList>
    </citation>
    <scope>NUCLEOTIDE SEQUENCE [LARGE SCALE GENOMIC DNA]</scope>
    <source>
        <strain evidence="13 14">Haibei</strain>
    </source>
</reference>
<dbReference type="PIRSF" id="PIRSF001549">
    <property type="entry name" value="His-tRNA_synth"/>
    <property type="match status" value="1"/>
</dbReference>
<dbReference type="GO" id="GO:0006427">
    <property type="term" value="P:histidyl-tRNA aminoacylation"/>
    <property type="evidence" value="ECO:0007669"/>
    <property type="project" value="UniProtKB-UniRule"/>
</dbReference>
<evidence type="ECO:0000256" key="9">
    <source>
        <dbReference type="ARBA" id="ARBA00047639"/>
    </source>
</evidence>
<evidence type="ECO:0000256" key="8">
    <source>
        <dbReference type="ARBA" id="ARBA00023146"/>
    </source>
</evidence>
<evidence type="ECO:0000256" key="7">
    <source>
        <dbReference type="ARBA" id="ARBA00022917"/>
    </source>
</evidence>
<evidence type="ECO:0000259" key="12">
    <source>
        <dbReference type="PROSITE" id="PS50862"/>
    </source>
</evidence>
<dbReference type="GO" id="GO:0004821">
    <property type="term" value="F:histidine-tRNA ligase activity"/>
    <property type="evidence" value="ECO:0007669"/>
    <property type="project" value="UniProtKB-UniRule"/>
</dbReference>
<dbReference type="HAMAP" id="MF_00127">
    <property type="entry name" value="His_tRNA_synth"/>
    <property type="match status" value="1"/>
</dbReference>
<evidence type="ECO:0000313" key="13">
    <source>
        <dbReference type="EMBL" id="ASI47410.1"/>
    </source>
</evidence>
<evidence type="ECO:0000256" key="5">
    <source>
        <dbReference type="ARBA" id="ARBA00022741"/>
    </source>
</evidence>
<keyword evidence="5 10" id="KW-0547">Nucleotide-binding</keyword>
<dbReference type="GO" id="GO:0005737">
    <property type="term" value="C:cytoplasm"/>
    <property type="evidence" value="ECO:0007669"/>
    <property type="project" value="UniProtKB-SubCell"/>
</dbReference>
<dbReference type="PANTHER" id="PTHR43707">
    <property type="entry name" value="HISTIDYL-TRNA SYNTHETASE"/>
    <property type="match status" value="1"/>
</dbReference>
<keyword evidence="6 10" id="KW-0067">ATP-binding</keyword>
<keyword evidence="4 10" id="KW-0436">Ligase</keyword>